<protein>
    <submittedName>
        <fullName evidence="1">JK_30P</fullName>
    </submittedName>
</protein>
<dbReference type="RefSeq" id="YP_277471.1">
    <property type="nucleotide sequence ID" value="NC_007291.1"/>
</dbReference>
<dbReference type="EMBL" id="DQ121662">
    <property type="protein sequence ID" value="AAZ29280.1"/>
    <property type="molecule type" value="Genomic_DNA"/>
</dbReference>
<evidence type="ECO:0000313" key="2">
    <source>
        <dbReference type="Proteomes" id="UP000000969"/>
    </source>
</evidence>
<sequence length="90" mass="10409">MSSLLATTLLTLSLLAGVVMKRVSTSLMESTQARMRFLLIGYALMRYRRISLLIISHSYIKVAQVLLNSIWTRNRKTRILIPFNQIKRIN</sequence>
<organism evidence="1 2">
    <name type="scientific">Escherichia phage Jk06</name>
    <dbReference type="NCBI Taxonomy" id="2886922"/>
    <lineage>
        <taxon>Viruses</taxon>
        <taxon>Duplodnaviria</taxon>
        <taxon>Heunggongvirae</taxon>
        <taxon>Uroviricota</taxon>
        <taxon>Caudoviricetes</taxon>
        <taxon>Drexlerviridae</taxon>
        <taxon>Rogunavirinae</taxon>
        <taxon>Rogunavirus</taxon>
        <taxon>Rogunavirus Jk06</taxon>
    </lineage>
</organism>
<proteinExistence type="predicted"/>
<dbReference type="Proteomes" id="UP000000969">
    <property type="component" value="Segment"/>
</dbReference>
<reference evidence="1 2" key="1">
    <citation type="submission" date="2005-07" db="EMBL/GenBank/DDBJ databases">
        <title>Bacteriophage JK06 is a highly specific type for pathogenic E. coli O157:H7.</title>
        <authorList>
            <person name="Kagan J."/>
            <person name="Kuhn J."/>
        </authorList>
    </citation>
    <scope>NUCLEOTIDE SEQUENCE [LARGE SCALE GENOMIC DNA]</scope>
</reference>
<dbReference type="GeneID" id="3562327"/>
<evidence type="ECO:0000313" key="1">
    <source>
        <dbReference type="EMBL" id="AAZ29280.1"/>
    </source>
</evidence>
<name>Q45PY5_9CAUD</name>
<gene>
    <name evidence="1" type="ORF">JK_30</name>
</gene>
<dbReference type="KEGG" id="vg:3562327"/>
<keyword evidence="2" id="KW-1185">Reference proteome</keyword>
<accession>Q45PY5</accession>